<evidence type="ECO:0000313" key="4">
    <source>
        <dbReference type="EMBL" id="KAE9395352.1"/>
    </source>
</evidence>
<feature type="region of interest" description="Disordered" evidence="1">
    <location>
        <begin position="1"/>
        <end position="92"/>
    </location>
</feature>
<evidence type="ECO:0000313" key="5">
    <source>
        <dbReference type="Proteomes" id="UP000799118"/>
    </source>
</evidence>
<accession>A0A6A4HAS0</accession>
<feature type="region of interest" description="Disordered" evidence="1">
    <location>
        <begin position="164"/>
        <end position="185"/>
    </location>
</feature>
<feature type="compositionally biased region" description="Pro residues" evidence="1">
    <location>
        <begin position="1"/>
        <end position="11"/>
    </location>
</feature>
<dbReference type="AlphaFoldDB" id="A0A6A4HAS0"/>
<keyword evidence="2" id="KW-0472">Membrane</keyword>
<evidence type="ECO:0000259" key="3">
    <source>
        <dbReference type="Pfam" id="PF24855"/>
    </source>
</evidence>
<feature type="compositionally biased region" description="Low complexity" evidence="1">
    <location>
        <begin position="31"/>
        <end position="63"/>
    </location>
</feature>
<keyword evidence="2" id="KW-0812">Transmembrane</keyword>
<dbReference type="EMBL" id="ML769533">
    <property type="protein sequence ID" value="KAE9395352.1"/>
    <property type="molecule type" value="Genomic_DNA"/>
</dbReference>
<sequence length="500" mass="53189">MFTPPGSPFPSPRAMEEMQRQSRPSLARTTSSELDPSGPSPSGSSFHPPPTTRNLSSLSSTTPMKLSSPPSRPHKSFPLMKDSDYESQNCSGSEAKRRIGRHIKWTAISIPIVLALVTLSNHCTAELLGMAGWIQNGHRPPQESVPAGYHGHEHDMFELVLDGLKPHSSSHPHHHAHHQASPLPTEATVVESKEGVLRRQTTVVASGVSATASELATPTATSASTTSSTTATSTIPATAQNLPTVPTTSPILPTPFPQPWDSDIAQNFSTQSCYNFFLTMTNSDSFRSCRPFGLLQSTSDTFADLQSNLSALNDVVWGTCNPTLGLDQCTTNMATFASSLQSACATDLAANNLNAVSTLQALESYSLTYSTGCLTDPSTDSYCYVKAAHNTNPSDLYFYSLPEGVSLSNTSTLTCSSCTKSLMSLYVNALNANASEMSELASVYAKAQSLAASACGSSYAQQSTSSLADSTGNGAIAMDCVWMMRTFWMALAVAVLVLLV</sequence>
<evidence type="ECO:0000256" key="1">
    <source>
        <dbReference type="SAM" id="MobiDB-lite"/>
    </source>
</evidence>
<protein>
    <recommendedName>
        <fullName evidence="3">DUF7729 domain-containing protein</fullName>
    </recommendedName>
</protein>
<dbReference type="Proteomes" id="UP000799118">
    <property type="component" value="Unassembled WGS sequence"/>
</dbReference>
<gene>
    <name evidence="4" type="ORF">BT96DRAFT_978052</name>
</gene>
<feature type="domain" description="DUF7729" evidence="3">
    <location>
        <begin position="255"/>
        <end position="463"/>
    </location>
</feature>
<dbReference type="OrthoDB" id="2564812at2759"/>
<dbReference type="Pfam" id="PF24855">
    <property type="entry name" value="DUF7729"/>
    <property type="match status" value="1"/>
</dbReference>
<keyword evidence="5" id="KW-1185">Reference proteome</keyword>
<feature type="transmembrane region" description="Helical" evidence="2">
    <location>
        <begin position="482"/>
        <end position="499"/>
    </location>
</feature>
<evidence type="ECO:0000256" key="2">
    <source>
        <dbReference type="SAM" id="Phobius"/>
    </source>
</evidence>
<feature type="compositionally biased region" description="Basic residues" evidence="1">
    <location>
        <begin position="168"/>
        <end position="178"/>
    </location>
</feature>
<dbReference type="InterPro" id="IPR056146">
    <property type="entry name" value="DUF7729"/>
</dbReference>
<feature type="compositionally biased region" description="Polar residues" evidence="1">
    <location>
        <begin position="21"/>
        <end position="30"/>
    </location>
</feature>
<feature type="region of interest" description="Disordered" evidence="1">
    <location>
        <begin position="212"/>
        <end position="233"/>
    </location>
</feature>
<reference evidence="4" key="1">
    <citation type="journal article" date="2019" name="Environ. Microbiol.">
        <title>Fungal ecological strategies reflected in gene transcription - a case study of two litter decomposers.</title>
        <authorList>
            <person name="Barbi F."/>
            <person name="Kohler A."/>
            <person name="Barry K."/>
            <person name="Baskaran P."/>
            <person name="Daum C."/>
            <person name="Fauchery L."/>
            <person name="Ihrmark K."/>
            <person name="Kuo A."/>
            <person name="LaButti K."/>
            <person name="Lipzen A."/>
            <person name="Morin E."/>
            <person name="Grigoriev I.V."/>
            <person name="Henrissat B."/>
            <person name="Lindahl B."/>
            <person name="Martin F."/>
        </authorList>
    </citation>
    <scope>NUCLEOTIDE SEQUENCE</scope>
    <source>
        <strain evidence="4">JB14</strain>
    </source>
</reference>
<name>A0A6A4HAS0_9AGAR</name>
<organism evidence="4 5">
    <name type="scientific">Gymnopus androsaceus JB14</name>
    <dbReference type="NCBI Taxonomy" id="1447944"/>
    <lineage>
        <taxon>Eukaryota</taxon>
        <taxon>Fungi</taxon>
        <taxon>Dikarya</taxon>
        <taxon>Basidiomycota</taxon>
        <taxon>Agaricomycotina</taxon>
        <taxon>Agaricomycetes</taxon>
        <taxon>Agaricomycetidae</taxon>
        <taxon>Agaricales</taxon>
        <taxon>Marasmiineae</taxon>
        <taxon>Omphalotaceae</taxon>
        <taxon>Gymnopus</taxon>
    </lineage>
</organism>
<dbReference type="PANTHER" id="PTHR39460">
    <property type="entry name" value="EXPRESSED PROTEIN"/>
    <property type="match status" value="1"/>
</dbReference>
<proteinExistence type="predicted"/>
<keyword evidence="2" id="KW-1133">Transmembrane helix</keyword>
<dbReference type="PANTHER" id="PTHR39460:SF1">
    <property type="entry name" value="C6 TRANSCRIPTION FACTOR"/>
    <property type="match status" value="1"/>
</dbReference>